<protein>
    <submittedName>
        <fullName evidence="1">Uncharacterized protein</fullName>
    </submittedName>
</protein>
<accession>A0A366LW38</accession>
<dbReference type="Proteomes" id="UP000253303">
    <property type="component" value="Unassembled WGS sequence"/>
</dbReference>
<reference evidence="1 2" key="1">
    <citation type="submission" date="2018-06" db="EMBL/GenBank/DDBJ databases">
        <title>Sphaerisporangium craniellae sp. nov., isolated from a marine sponge in the South China Sea.</title>
        <authorList>
            <person name="Li L."/>
        </authorList>
    </citation>
    <scope>NUCLEOTIDE SEQUENCE [LARGE SCALE GENOMIC DNA]</scope>
    <source>
        <strain evidence="1 2">LHW63015</strain>
    </source>
</reference>
<proteinExistence type="predicted"/>
<evidence type="ECO:0000313" key="2">
    <source>
        <dbReference type="Proteomes" id="UP000253303"/>
    </source>
</evidence>
<gene>
    <name evidence="1" type="ORF">DP939_23360</name>
</gene>
<comment type="caution">
    <text evidence="1">The sequence shown here is derived from an EMBL/GenBank/DDBJ whole genome shotgun (WGS) entry which is preliminary data.</text>
</comment>
<organism evidence="1 2">
    <name type="scientific">Spongiactinospora rosea</name>
    <dbReference type="NCBI Taxonomy" id="2248750"/>
    <lineage>
        <taxon>Bacteria</taxon>
        <taxon>Bacillati</taxon>
        <taxon>Actinomycetota</taxon>
        <taxon>Actinomycetes</taxon>
        <taxon>Streptosporangiales</taxon>
        <taxon>Streptosporangiaceae</taxon>
        <taxon>Spongiactinospora</taxon>
    </lineage>
</organism>
<sequence>MSVLWSPDFDRYAAGELEAKDVRCALCELAPCACPPFGSPAYFELIDRRHNPTGDKGGEAR</sequence>
<dbReference type="AlphaFoldDB" id="A0A366LW38"/>
<evidence type="ECO:0000313" key="1">
    <source>
        <dbReference type="EMBL" id="RBQ17800.1"/>
    </source>
</evidence>
<keyword evidence="2" id="KW-1185">Reference proteome</keyword>
<dbReference type="EMBL" id="QMEY01000010">
    <property type="protein sequence ID" value="RBQ17800.1"/>
    <property type="molecule type" value="Genomic_DNA"/>
</dbReference>
<dbReference type="RefSeq" id="WP_113982896.1">
    <property type="nucleotide sequence ID" value="NZ_QMEY01000010.1"/>
</dbReference>
<name>A0A366LW38_9ACTN</name>